<dbReference type="Gene3D" id="1.10.287.130">
    <property type="match status" value="1"/>
</dbReference>
<dbReference type="InterPro" id="IPR005467">
    <property type="entry name" value="His_kinase_dom"/>
</dbReference>
<gene>
    <name evidence="10" type="ORF">CSX02_04255</name>
</gene>
<dbReference type="GO" id="GO:0004721">
    <property type="term" value="F:phosphoprotein phosphatase activity"/>
    <property type="evidence" value="ECO:0007669"/>
    <property type="project" value="TreeGrafter"/>
</dbReference>
<dbReference type="InterPro" id="IPR003661">
    <property type="entry name" value="HisK_dim/P_dom"/>
</dbReference>
<dbReference type="EMBL" id="PDYG01000015">
    <property type="protein sequence ID" value="PHU38095.1"/>
    <property type="molecule type" value="Genomic_DNA"/>
</dbReference>
<keyword evidence="8" id="KW-0812">Transmembrane</keyword>
<keyword evidence="6" id="KW-0418">Kinase</keyword>
<dbReference type="EC" id="2.7.13.3" evidence="3"/>
<evidence type="ECO:0000259" key="9">
    <source>
        <dbReference type="PROSITE" id="PS50109"/>
    </source>
</evidence>
<dbReference type="PRINTS" id="PR00344">
    <property type="entry name" value="BCTRLSENSOR"/>
</dbReference>
<dbReference type="SUPFAM" id="SSF55874">
    <property type="entry name" value="ATPase domain of HSP90 chaperone/DNA topoisomerase II/histidine kinase"/>
    <property type="match status" value="1"/>
</dbReference>
<dbReference type="AlphaFoldDB" id="A0A2G3E4L7"/>
<keyword evidence="7" id="KW-0902">Two-component regulatory system</keyword>
<dbReference type="Pfam" id="PF02518">
    <property type="entry name" value="HATPase_c"/>
    <property type="match status" value="1"/>
</dbReference>
<dbReference type="GO" id="GO:0005886">
    <property type="term" value="C:plasma membrane"/>
    <property type="evidence" value="ECO:0007669"/>
    <property type="project" value="TreeGrafter"/>
</dbReference>
<dbReference type="SUPFAM" id="SSF47384">
    <property type="entry name" value="Homodimeric domain of signal transducing histidine kinase"/>
    <property type="match status" value="1"/>
</dbReference>
<evidence type="ECO:0000256" key="4">
    <source>
        <dbReference type="ARBA" id="ARBA00022553"/>
    </source>
</evidence>
<evidence type="ECO:0000313" key="10">
    <source>
        <dbReference type="EMBL" id="PHU38095.1"/>
    </source>
</evidence>
<sequence>MKALNRKVFWTLLGILTLILVVVLAVMNVTSYRREYENVKRNLFIMDKGGRDFENMMIMDYEIYVAELTPEGTILRTFAMGEPDDAFDAQSAAEAILAAYPSDTVHIENLYAGNYSFHYRNNNSIIIANDAVVAQKLWRVLLESLAIFVVIELLIVMIAKIMTGWITKPAREAFDRQKDFIADASHELKTPLAVIMASADELPEDATNRKLIANIKYESERMKKLIAELLDLSRLEDGITEAAYQDENLSGIVEKAALVFEAVAFEQGVAVETAITESIRLHCNREEIEKLVSILMDNAIRHSDRNSTIRLNLYRAKSSTMLEIINCGEPIQQGEEQHIFERFYRADQARSRNENRYGLGLAIAKKIVQNHGGTIRAESDRTARTTTFCVEFK</sequence>
<dbReference type="Gene3D" id="3.30.565.10">
    <property type="entry name" value="Histidine kinase-like ATPase, C-terminal domain"/>
    <property type="match status" value="1"/>
</dbReference>
<feature type="transmembrane region" description="Helical" evidence="8">
    <location>
        <begin position="145"/>
        <end position="166"/>
    </location>
</feature>
<evidence type="ECO:0000256" key="3">
    <source>
        <dbReference type="ARBA" id="ARBA00012438"/>
    </source>
</evidence>
<keyword evidence="11" id="KW-1185">Reference proteome</keyword>
<keyword evidence="8" id="KW-0472">Membrane</keyword>
<feature type="domain" description="Histidine kinase" evidence="9">
    <location>
        <begin position="183"/>
        <end position="393"/>
    </location>
</feature>
<dbReference type="GO" id="GO:0016036">
    <property type="term" value="P:cellular response to phosphate starvation"/>
    <property type="evidence" value="ECO:0007669"/>
    <property type="project" value="TreeGrafter"/>
</dbReference>
<evidence type="ECO:0000256" key="2">
    <source>
        <dbReference type="ARBA" id="ARBA00004370"/>
    </source>
</evidence>
<dbReference type="FunFam" id="1.10.287.130:FF:000001">
    <property type="entry name" value="Two-component sensor histidine kinase"/>
    <property type="match status" value="1"/>
</dbReference>
<dbReference type="CDD" id="cd00075">
    <property type="entry name" value="HATPase"/>
    <property type="match status" value="1"/>
</dbReference>
<keyword evidence="8" id="KW-1133">Transmembrane helix</keyword>
<dbReference type="Pfam" id="PF00512">
    <property type="entry name" value="HisKA"/>
    <property type="match status" value="1"/>
</dbReference>
<dbReference type="PANTHER" id="PTHR45453:SF1">
    <property type="entry name" value="PHOSPHATE REGULON SENSOR PROTEIN PHOR"/>
    <property type="match status" value="1"/>
</dbReference>
<evidence type="ECO:0000256" key="6">
    <source>
        <dbReference type="ARBA" id="ARBA00022777"/>
    </source>
</evidence>
<proteinExistence type="predicted"/>
<dbReference type="InterPro" id="IPR036097">
    <property type="entry name" value="HisK_dim/P_sf"/>
</dbReference>
<dbReference type="CDD" id="cd00082">
    <property type="entry name" value="HisKA"/>
    <property type="match status" value="1"/>
</dbReference>
<keyword evidence="4" id="KW-0597">Phosphoprotein</keyword>
<reference evidence="10 11" key="1">
    <citation type="submission" date="2017-10" db="EMBL/GenBank/DDBJ databases">
        <title>Resolving the taxonomy of Roseburia spp., Eubacterium rectale and Agathobacter spp. through phylogenomic analysis.</title>
        <authorList>
            <person name="Sheridan P.O."/>
            <person name="Walker A.W."/>
            <person name="Duncan S.H."/>
            <person name="Scott K.P."/>
            <person name="Toole P.W.O."/>
            <person name="Luis P."/>
            <person name="Flint H.J."/>
        </authorList>
    </citation>
    <scope>NUCLEOTIDE SEQUENCE [LARGE SCALE GENOMIC DNA]</scope>
    <source>
        <strain evidence="10 11">JK623</strain>
    </source>
</reference>
<evidence type="ECO:0000256" key="8">
    <source>
        <dbReference type="SAM" id="Phobius"/>
    </source>
</evidence>
<evidence type="ECO:0000256" key="1">
    <source>
        <dbReference type="ARBA" id="ARBA00000085"/>
    </source>
</evidence>
<dbReference type="SMART" id="SM00387">
    <property type="entry name" value="HATPase_c"/>
    <property type="match status" value="1"/>
</dbReference>
<comment type="catalytic activity">
    <reaction evidence="1">
        <text>ATP + protein L-histidine = ADP + protein N-phospho-L-histidine.</text>
        <dbReference type="EC" id="2.7.13.3"/>
    </reaction>
</comment>
<dbReference type="InterPro" id="IPR050351">
    <property type="entry name" value="BphY/WalK/GraS-like"/>
</dbReference>
<organism evidence="10 11">
    <name type="scientific">Agathobacter ruminis</name>
    <dbReference type="NCBI Taxonomy" id="1712665"/>
    <lineage>
        <taxon>Bacteria</taxon>
        <taxon>Bacillati</taxon>
        <taxon>Bacillota</taxon>
        <taxon>Clostridia</taxon>
        <taxon>Lachnospirales</taxon>
        <taxon>Lachnospiraceae</taxon>
        <taxon>Agathobacter</taxon>
    </lineage>
</organism>
<evidence type="ECO:0000256" key="7">
    <source>
        <dbReference type="ARBA" id="ARBA00023012"/>
    </source>
</evidence>
<protein>
    <recommendedName>
        <fullName evidence="3">histidine kinase</fullName>
        <ecNumber evidence="3">2.7.13.3</ecNumber>
    </recommendedName>
</protein>
<name>A0A2G3E4L7_9FIRM</name>
<comment type="caution">
    <text evidence="10">The sequence shown here is derived from an EMBL/GenBank/DDBJ whole genome shotgun (WGS) entry which is preliminary data.</text>
</comment>
<dbReference type="GO" id="GO:0000155">
    <property type="term" value="F:phosphorelay sensor kinase activity"/>
    <property type="evidence" value="ECO:0007669"/>
    <property type="project" value="InterPro"/>
</dbReference>
<dbReference type="InterPro" id="IPR036890">
    <property type="entry name" value="HATPase_C_sf"/>
</dbReference>
<dbReference type="Proteomes" id="UP000224563">
    <property type="component" value="Unassembled WGS sequence"/>
</dbReference>
<accession>A0A2G3E4L7</accession>
<evidence type="ECO:0000256" key="5">
    <source>
        <dbReference type="ARBA" id="ARBA00022679"/>
    </source>
</evidence>
<dbReference type="InterPro" id="IPR003594">
    <property type="entry name" value="HATPase_dom"/>
</dbReference>
<feature type="transmembrane region" description="Helical" evidence="8">
    <location>
        <begin position="12"/>
        <end position="32"/>
    </location>
</feature>
<dbReference type="InterPro" id="IPR004358">
    <property type="entry name" value="Sig_transdc_His_kin-like_C"/>
</dbReference>
<dbReference type="PANTHER" id="PTHR45453">
    <property type="entry name" value="PHOSPHATE REGULON SENSOR PROTEIN PHOR"/>
    <property type="match status" value="1"/>
</dbReference>
<evidence type="ECO:0000313" key="11">
    <source>
        <dbReference type="Proteomes" id="UP000224563"/>
    </source>
</evidence>
<dbReference type="SMART" id="SM00388">
    <property type="entry name" value="HisKA"/>
    <property type="match status" value="1"/>
</dbReference>
<dbReference type="RefSeq" id="WP_099385771.1">
    <property type="nucleotide sequence ID" value="NZ_JANSWH010000058.1"/>
</dbReference>
<dbReference type="PROSITE" id="PS50109">
    <property type="entry name" value="HIS_KIN"/>
    <property type="match status" value="1"/>
</dbReference>
<keyword evidence="5" id="KW-0808">Transferase</keyword>
<comment type="subcellular location">
    <subcellularLocation>
        <location evidence="2">Membrane</location>
    </subcellularLocation>
</comment>
<reference evidence="10 11" key="2">
    <citation type="submission" date="2017-10" db="EMBL/GenBank/DDBJ databases">
        <authorList>
            <person name="Banno H."/>
            <person name="Chua N.-H."/>
        </authorList>
    </citation>
    <scope>NUCLEOTIDE SEQUENCE [LARGE SCALE GENOMIC DNA]</scope>
    <source>
        <strain evidence="10 11">JK623</strain>
    </source>
</reference>